<protein>
    <submittedName>
        <fullName evidence="1">DUF4123 domain-containing protein</fullName>
    </submittedName>
</protein>
<gene>
    <name evidence="1" type="ORF">IXO792_17340</name>
</gene>
<reference evidence="1" key="2">
    <citation type="submission" date="2020-01" db="EMBL/GenBank/DDBJ databases">
        <title>Complete genome investigation of Xanthomonas oryzae strains.</title>
        <authorList>
            <person name="Kaur A."/>
            <person name="Bansal K."/>
            <person name="Patil P.B."/>
        </authorList>
    </citation>
    <scope>NUCLEOTIDE SEQUENCE</scope>
    <source>
        <strain evidence="1">IXO792</strain>
    </source>
</reference>
<proteinExistence type="predicted"/>
<evidence type="ECO:0000313" key="1">
    <source>
        <dbReference type="EMBL" id="UXW02430.1"/>
    </source>
</evidence>
<name>A0AAJ5MDG2_XANOO</name>
<dbReference type="AlphaFoldDB" id="A0AAJ5MDG2"/>
<accession>A0AAJ5MDG2</accession>
<organism evidence="1 2">
    <name type="scientific">Xanthomonas oryzae pv. oryzae</name>
    <dbReference type="NCBI Taxonomy" id="64187"/>
    <lineage>
        <taxon>Bacteria</taxon>
        <taxon>Pseudomonadati</taxon>
        <taxon>Pseudomonadota</taxon>
        <taxon>Gammaproteobacteria</taxon>
        <taxon>Lysobacterales</taxon>
        <taxon>Lysobacteraceae</taxon>
        <taxon>Xanthomonas</taxon>
    </lineage>
</organism>
<sequence>MNTPPARQISPVQGRWGPPDVNAWDLTENTFLAYDFAILNPIQLDGILWQDLPNTAIVPLRYRSQEQLFPRLIALGQLDRQARMDLFQRHLSLASAAQTDYFCLLLRCSLPGADVARHFARQMEQYDPRRMQQDVLRLHDPRVLRHLDWILTQAQWDNVLGPIERVAWPLAALQWVHRDHDATAHTSSNRLVLAAHQWAQVVRLAEVNQCLLVLQRRLPDLEVQASVSARVDRLLAKAAQVHGLQDRADRILFVEQAFQFGDQIHGQPVLREALARAGGGEASYIGLCAEMMEPLQQRPGT</sequence>
<dbReference type="EMBL" id="CP047493">
    <property type="protein sequence ID" value="UXW02430.1"/>
    <property type="molecule type" value="Genomic_DNA"/>
</dbReference>
<reference evidence="1" key="1">
    <citation type="submission" date="2015-01" db="EMBL/GenBank/DDBJ databases">
        <authorList>
            <person name="Midha S."/>
            <person name="Anil M.G."/>
            <person name="Mishra D."/>
            <person name="Brahma K."/>
            <person name="Laha G.S."/>
            <person name="Sundaram R.M."/>
            <person name="Sonti R.V."/>
            <person name="Patil P.B."/>
        </authorList>
    </citation>
    <scope>NUCLEOTIDE SEQUENCE</scope>
    <source>
        <strain evidence="1">IXO792</strain>
    </source>
</reference>
<evidence type="ECO:0000313" key="2">
    <source>
        <dbReference type="Proteomes" id="UP000187097"/>
    </source>
</evidence>
<dbReference type="Proteomes" id="UP000187097">
    <property type="component" value="Chromosome"/>
</dbReference>